<sequence>MKKIYKVLLGVLGAIILLVFVSGAFLSFFLPNVGAAPEVTLEYSTERIERGKYLANHVTVCMDCHSTRDWTKFSAPLAGNLGAGGEKFSHEMGFPGTIYSSNITPYNLKLWTDGELFRAITTGVDKDGKALFSVMPYHNYGQMDQEDIYSIIAYLRSLESIESSVEERKLDFPVSLLVNTMPAKANLATIPSESDQVAYGGYLINAAGCVHCHSQTDKGALIKGTEFGGGMEFIQPAGIVRGANITMHKSKGIGSWTMETFVQRFKQYVDSSYKAQELSPNDWNTPMPWIMYAGMKNSDLEAIYTYLNSLEPKDHTVVKFEPHRK</sequence>
<dbReference type="PANTHER" id="PTHR35008">
    <property type="entry name" value="BLL4482 PROTEIN-RELATED"/>
    <property type="match status" value="1"/>
</dbReference>
<dbReference type="InterPro" id="IPR051459">
    <property type="entry name" value="Cytochrome_c-type_DH"/>
</dbReference>
<dbReference type="RefSeq" id="WP_225552163.1">
    <property type="nucleotide sequence ID" value="NZ_JADEYP010000009.1"/>
</dbReference>
<organism evidence="6 7">
    <name type="scientific">Sphingobacterium bovistauri</name>
    <dbReference type="NCBI Taxonomy" id="2781959"/>
    <lineage>
        <taxon>Bacteria</taxon>
        <taxon>Pseudomonadati</taxon>
        <taxon>Bacteroidota</taxon>
        <taxon>Sphingobacteriia</taxon>
        <taxon>Sphingobacteriales</taxon>
        <taxon>Sphingobacteriaceae</taxon>
        <taxon>Sphingobacterium</taxon>
    </lineage>
</organism>
<evidence type="ECO:0000256" key="1">
    <source>
        <dbReference type="ARBA" id="ARBA00022617"/>
    </source>
</evidence>
<evidence type="ECO:0000256" key="4">
    <source>
        <dbReference type="PROSITE-ProRule" id="PRU00433"/>
    </source>
</evidence>
<dbReference type="PANTHER" id="PTHR35008:SF8">
    <property type="entry name" value="ALCOHOL DEHYDROGENASE CYTOCHROME C SUBUNIT"/>
    <property type="match status" value="1"/>
</dbReference>
<dbReference type="Gene3D" id="1.10.760.10">
    <property type="entry name" value="Cytochrome c-like domain"/>
    <property type="match status" value="2"/>
</dbReference>
<dbReference type="EMBL" id="JADEYP010000009">
    <property type="protein sequence ID" value="MCA5004775.1"/>
    <property type="molecule type" value="Genomic_DNA"/>
</dbReference>
<keyword evidence="1 4" id="KW-0349">Heme</keyword>
<keyword evidence="3 4" id="KW-0408">Iron</keyword>
<evidence type="ECO:0000259" key="5">
    <source>
        <dbReference type="PROSITE" id="PS51007"/>
    </source>
</evidence>
<comment type="caution">
    <text evidence="6">The sequence shown here is derived from an EMBL/GenBank/DDBJ whole genome shotgun (WGS) entry which is preliminary data.</text>
</comment>
<evidence type="ECO:0000256" key="2">
    <source>
        <dbReference type="ARBA" id="ARBA00022723"/>
    </source>
</evidence>
<dbReference type="Pfam" id="PF00034">
    <property type="entry name" value="Cytochrom_C"/>
    <property type="match status" value="1"/>
</dbReference>
<accession>A0ABS7Z3S1</accession>
<dbReference type="InterPro" id="IPR036909">
    <property type="entry name" value="Cyt_c-like_dom_sf"/>
</dbReference>
<feature type="domain" description="Cytochrome c" evidence="5">
    <location>
        <begin position="195"/>
        <end position="311"/>
    </location>
</feature>
<gene>
    <name evidence="6" type="ORF">IPZ78_06355</name>
</gene>
<dbReference type="PROSITE" id="PS51007">
    <property type="entry name" value="CYTC"/>
    <property type="match status" value="2"/>
</dbReference>
<protein>
    <submittedName>
        <fullName evidence="6">C-type cytochrome</fullName>
    </submittedName>
</protein>
<keyword evidence="2 4" id="KW-0479">Metal-binding</keyword>
<dbReference type="SUPFAM" id="SSF46626">
    <property type="entry name" value="Cytochrome c"/>
    <property type="match status" value="2"/>
</dbReference>
<name>A0ABS7Z3S1_9SPHI</name>
<dbReference type="Proteomes" id="UP001165302">
    <property type="component" value="Unassembled WGS sequence"/>
</dbReference>
<evidence type="ECO:0000313" key="7">
    <source>
        <dbReference type="Proteomes" id="UP001165302"/>
    </source>
</evidence>
<evidence type="ECO:0000256" key="3">
    <source>
        <dbReference type="ARBA" id="ARBA00023004"/>
    </source>
</evidence>
<proteinExistence type="predicted"/>
<feature type="domain" description="Cytochrome c" evidence="5">
    <location>
        <begin position="46"/>
        <end position="159"/>
    </location>
</feature>
<keyword evidence="7" id="KW-1185">Reference proteome</keyword>
<evidence type="ECO:0000313" key="6">
    <source>
        <dbReference type="EMBL" id="MCA5004775.1"/>
    </source>
</evidence>
<reference evidence="6" key="1">
    <citation type="submission" date="2020-10" db="EMBL/GenBank/DDBJ databases">
        <authorList>
            <person name="Lu T."/>
            <person name="Wang Q."/>
            <person name="Han X."/>
        </authorList>
    </citation>
    <scope>NUCLEOTIDE SEQUENCE</scope>
    <source>
        <strain evidence="6">WQ 366</strain>
    </source>
</reference>
<dbReference type="InterPro" id="IPR009056">
    <property type="entry name" value="Cyt_c-like_dom"/>
</dbReference>